<dbReference type="OrthoDB" id="5867008at2759"/>
<dbReference type="Proteomes" id="UP000267096">
    <property type="component" value="Unassembled WGS sequence"/>
</dbReference>
<organism evidence="4">
    <name type="scientific">Anisakis simplex</name>
    <name type="common">Herring worm</name>
    <dbReference type="NCBI Taxonomy" id="6269"/>
    <lineage>
        <taxon>Eukaryota</taxon>
        <taxon>Metazoa</taxon>
        <taxon>Ecdysozoa</taxon>
        <taxon>Nematoda</taxon>
        <taxon>Chromadorea</taxon>
        <taxon>Rhabditida</taxon>
        <taxon>Spirurina</taxon>
        <taxon>Ascaridomorpha</taxon>
        <taxon>Ascaridoidea</taxon>
        <taxon>Anisakidae</taxon>
        <taxon>Anisakis</taxon>
        <taxon>Anisakis simplex complex</taxon>
    </lineage>
</organism>
<gene>
    <name evidence="2" type="ORF">ASIM_LOCUS4947</name>
</gene>
<evidence type="ECO:0000313" key="3">
    <source>
        <dbReference type="Proteomes" id="UP000267096"/>
    </source>
</evidence>
<reference evidence="4" key="1">
    <citation type="submission" date="2017-02" db="UniProtKB">
        <authorList>
            <consortium name="WormBaseParasite"/>
        </authorList>
    </citation>
    <scope>IDENTIFICATION</scope>
</reference>
<sequence>MVNSNHQLISSNTHFDAFAGPMLITASSSSLNAHFINSSMNADASAFKSRAKRHYRYNNNDNNNNNNNNNNNFNNFNNNDENANIYGGFIEQRVRGNHIPQCPCVINPGSNRCIAYDSRYQAASIEEAIVSFPDFTADPRYLGETIVSE</sequence>
<dbReference type="WBParaSite" id="ASIM_0000514701-mRNA-1">
    <property type="protein sequence ID" value="ASIM_0000514701-mRNA-1"/>
    <property type="gene ID" value="ASIM_0000514701"/>
</dbReference>
<accession>A0A0M3JC17</accession>
<evidence type="ECO:0000313" key="4">
    <source>
        <dbReference type="WBParaSite" id="ASIM_0000514701-mRNA-1"/>
    </source>
</evidence>
<evidence type="ECO:0000313" key="2">
    <source>
        <dbReference type="EMBL" id="VDK24769.1"/>
    </source>
</evidence>
<proteinExistence type="predicted"/>
<feature type="region of interest" description="Disordered" evidence="1">
    <location>
        <begin position="56"/>
        <end position="77"/>
    </location>
</feature>
<dbReference type="EMBL" id="UYRR01009202">
    <property type="protein sequence ID" value="VDK24769.1"/>
    <property type="molecule type" value="Genomic_DNA"/>
</dbReference>
<protein>
    <submittedName>
        <fullName evidence="4">Myb domain-containing protein</fullName>
    </submittedName>
</protein>
<feature type="compositionally biased region" description="Low complexity" evidence="1">
    <location>
        <begin position="58"/>
        <end position="77"/>
    </location>
</feature>
<evidence type="ECO:0000256" key="1">
    <source>
        <dbReference type="SAM" id="MobiDB-lite"/>
    </source>
</evidence>
<keyword evidence="3" id="KW-1185">Reference proteome</keyword>
<dbReference type="AlphaFoldDB" id="A0A0M3JC17"/>
<reference evidence="2 3" key="2">
    <citation type="submission" date="2018-11" db="EMBL/GenBank/DDBJ databases">
        <authorList>
            <consortium name="Pathogen Informatics"/>
        </authorList>
    </citation>
    <scope>NUCLEOTIDE SEQUENCE [LARGE SCALE GENOMIC DNA]</scope>
</reference>
<name>A0A0M3JC17_ANISI</name>